<protein>
    <recommendedName>
        <fullName evidence="2">Methyltransferase</fullName>
    </recommendedName>
</protein>
<dbReference type="RefSeq" id="WP_350278884.1">
    <property type="nucleotide sequence ID" value="NZ_CP158165.1"/>
</dbReference>
<dbReference type="AlphaFoldDB" id="A0AAU7TGN9"/>
<dbReference type="EMBL" id="CP158165">
    <property type="protein sequence ID" value="XBV26079.1"/>
    <property type="molecule type" value="Genomic_DNA"/>
</dbReference>
<proteinExistence type="predicted"/>
<sequence length="49" mass="5529">MTVRRRAAALAAAGLVDRARADHRLWPPDATTPFPNSFDVDYIRVYTAR</sequence>
<evidence type="ECO:0008006" key="2">
    <source>
        <dbReference type="Google" id="ProtNLM"/>
    </source>
</evidence>
<organism evidence="1">
    <name type="scientific">Kribbella sp. HUAS MG21</name>
    <dbReference type="NCBI Taxonomy" id="3160966"/>
    <lineage>
        <taxon>Bacteria</taxon>
        <taxon>Bacillati</taxon>
        <taxon>Actinomycetota</taxon>
        <taxon>Actinomycetes</taxon>
        <taxon>Propionibacteriales</taxon>
        <taxon>Kribbellaceae</taxon>
        <taxon>Kribbella</taxon>
    </lineage>
</organism>
<reference evidence="1" key="1">
    <citation type="submission" date="2024-06" db="EMBL/GenBank/DDBJ databases">
        <title>Kribbella sp. strain HUAS MG21 genome sequences.</title>
        <authorList>
            <person name="Mo P."/>
        </authorList>
    </citation>
    <scope>NUCLEOTIDE SEQUENCE</scope>
    <source>
        <strain evidence="1">HUAS MG21</strain>
    </source>
</reference>
<gene>
    <name evidence="1" type="ORF">ABN611_06555</name>
</gene>
<accession>A0AAU7TGN9</accession>
<name>A0AAU7TGN9_9ACTN</name>
<evidence type="ECO:0000313" key="1">
    <source>
        <dbReference type="EMBL" id="XBV26079.1"/>
    </source>
</evidence>